<accession>A0A2T5XRY7</accession>
<dbReference type="Proteomes" id="UP000243985">
    <property type="component" value="Unassembled WGS sequence"/>
</dbReference>
<evidence type="ECO:0000313" key="2">
    <source>
        <dbReference type="Proteomes" id="UP000243985"/>
    </source>
</evidence>
<protein>
    <submittedName>
        <fullName evidence="1">Uncharacterized protein</fullName>
    </submittedName>
</protein>
<organism evidence="1 2">
    <name type="scientific">Capnocytophaga leadbetteri</name>
    <dbReference type="NCBI Taxonomy" id="327575"/>
    <lineage>
        <taxon>Bacteria</taxon>
        <taxon>Pseudomonadati</taxon>
        <taxon>Bacteroidota</taxon>
        <taxon>Flavobacteriia</taxon>
        <taxon>Flavobacteriales</taxon>
        <taxon>Flavobacteriaceae</taxon>
        <taxon>Capnocytophaga</taxon>
    </lineage>
</organism>
<proteinExistence type="predicted"/>
<reference evidence="1 2" key="1">
    <citation type="submission" date="2018-04" db="EMBL/GenBank/DDBJ databases">
        <title>Genomic Encyclopedia of Archaeal and Bacterial Type Strains, Phase II (KMG-II): from individual species to whole genera.</title>
        <authorList>
            <person name="Goeker M."/>
        </authorList>
    </citation>
    <scope>NUCLEOTIDE SEQUENCE [LARGE SCALE GENOMIC DNA]</scope>
    <source>
        <strain evidence="1 2">DSM 22902</strain>
    </source>
</reference>
<sequence>MKKVYLLAIIILTFLNCKERIKMEKIANLYKEVKYHEQA</sequence>
<gene>
    <name evidence="1" type="ORF">C8P65_1201</name>
</gene>
<dbReference type="AlphaFoldDB" id="A0A2T5XRY7"/>
<feature type="non-terminal residue" evidence="1">
    <location>
        <position position="39"/>
    </location>
</feature>
<dbReference type="EMBL" id="QBKG01000020">
    <property type="protein sequence ID" value="PTX01721.1"/>
    <property type="molecule type" value="Genomic_DNA"/>
</dbReference>
<evidence type="ECO:0000313" key="1">
    <source>
        <dbReference type="EMBL" id="PTX01721.1"/>
    </source>
</evidence>
<name>A0A2T5XRY7_9FLAO</name>
<comment type="caution">
    <text evidence="1">The sequence shown here is derived from an EMBL/GenBank/DDBJ whole genome shotgun (WGS) entry which is preliminary data.</text>
</comment>